<feature type="domain" description="ABC transmembrane type-1" evidence="8">
    <location>
        <begin position="117"/>
        <end position="323"/>
    </location>
</feature>
<protein>
    <recommendedName>
        <fullName evidence="8">ABC transmembrane type-1 domain-containing protein</fullName>
    </recommendedName>
</protein>
<dbReference type="GO" id="GO:0055085">
    <property type="term" value="P:transmembrane transport"/>
    <property type="evidence" value="ECO:0007669"/>
    <property type="project" value="InterPro"/>
</dbReference>
<dbReference type="Pfam" id="PF00528">
    <property type="entry name" value="BPD_transp_1"/>
    <property type="match status" value="1"/>
</dbReference>
<dbReference type="PANTHER" id="PTHR43163">
    <property type="entry name" value="DIPEPTIDE TRANSPORT SYSTEM PERMEASE PROTEIN DPPB-RELATED"/>
    <property type="match status" value="1"/>
</dbReference>
<dbReference type="InterPro" id="IPR000515">
    <property type="entry name" value="MetI-like"/>
</dbReference>
<evidence type="ECO:0000256" key="3">
    <source>
        <dbReference type="ARBA" id="ARBA00022475"/>
    </source>
</evidence>
<keyword evidence="3" id="KW-1003">Cell membrane</keyword>
<keyword evidence="4 7" id="KW-0812">Transmembrane</keyword>
<dbReference type="SUPFAM" id="SSF161098">
    <property type="entry name" value="MetI-like"/>
    <property type="match status" value="1"/>
</dbReference>
<dbReference type="EMBL" id="UINC01014291">
    <property type="protein sequence ID" value="SVA61064.1"/>
    <property type="molecule type" value="Genomic_DNA"/>
</dbReference>
<evidence type="ECO:0000256" key="1">
    <source>
        <dbReference type="ARBA" id="ARBA00004651"/>
    </source>
</evidence>
<evidence type="ECO:0000256" key="2">
    <source>
        <dbReference type="ARBA" id="ARBA00022448"/>
    </source>
</evidence>
<evidence type="ECO:0000256" key="5">
    <source>
        <dbReference type="ARBA" id="ARBA00022989"/>
    </source>
</evidence>
<keyword evidence="5 7" id="KW-1133">Transmembrane helix</keyword>
<name>A0A381X8K4_9ZZZZ</name>
<evidence type="ECO:0000259" key="8">
    <source>
        <dbReference type="PROSITE" id="PS50928"/>
    </source>
</evidence>
<feature type="transmembrane region" description="Helical" evidence="7">
    <location>
        <begin position="121"/>
        <end position="144"/>
    </location>
</feature>
<evidence type="ECO:0000313" key="9">
    <source>
        <dbReference type="EMBL" id="SVA61064.1"/>
    </source>
</evidence>
<proteinExistence type="predicted"/>
<evidence type="ECO:0000256" key="6">
    <source>
        <dbReference type="ARBA" id="ARBA00023136"/>
    </source>
</evidence>
<reference evidence="9" key="1">
    <citation type="submission" date="2018-05" db="EMBL/GenBank/DDBJ databases">
        <authorList>
            <person name="Lanie J.A."/>
            <person name="Ng W.-L."/>
            <person name="Kazmierczak K.M."/>
            <person name="Andrzejewski T.M."/>
            <person name="Davidsen T.M."/>
            <person name="Wayne K.J."/>
            <person name="Tettelin H."/>
            <person name="Glass J.I."/>
            <person name="Rusch D."/>
            <person name="Podicherti R."/>
            <person name="Tsui H.-C.T."/>
            <person name="Winkler M.E."/>
        </authorList>
    </citation>
    <scope>NUCLEOTIDE SEQUENCE</scope>
</reference>
<keyword evidence="2" id="KW-0813">Transport</keyword>
<comment type="subcellular location">
    <subcellularLocation>
        <location evidence="1">Cell membrane</location>
        <topology evidence="1">Multi-pass membrane protein</topology>
    </subcellularLocation>
</comment>
<dbReference type="AlphaFoldDB" id="A0A381X8K4"/>
<dbReference type="Gene3D" id="1.10.3720.10">
    <property type="entry name" value="MetI-like"/>
    <property type="match status" value="1"/>
</dbReference>
<feature type="transmembrane region" description="Helical" evidence="7">
    <location>
        <begin position="300"/>
        <end position="326"/>
    </location>
</feature>
<sequence>MPFVARRVAQLVAVILAVTFLAFAAMNTLGDPLFNVVGFYAAVDCDAVLAGEVEDVARGGGTSIGDCAVVEEAREEFHLNDPLPVRYGYWLADAVRGDFGTSFKNRTPVSTVLADRLPKTLLLLTMAQLVAAAVAIPWAVASAYRSGGRLDRASNAGAFGLLSMPNFALGVILFYFFVVRWELFPSRFEDADLLVRLHSLVLPACTLGLPLAAIYQRVLRTDLLTTLQEDFVVMAKAKGLSDRRIMFRHVLRPSMFSMVTIFGLSASSAIGGAIIIEQIFSIPGIGRALLEAVVRDDFPVVLGSVVVIATGFVVINLAVDLVYSYLDPRVSRDS</sequence>
<keyword evidence="6 7" id="KW-0472">Membrane</keyword>
<evidence type="ECO:0000256" key="4">
    <source>
        <dbReference type="ARBA" id="ARBA00022692"/>
    </source>
</evidence>
<evidence type="ECO:0000256" key="7">
    <source>
        <dbReference type="SAM" id="Phobius"/>
    </source>
</evidence>
<organism evidence="9">
    <name type="scientific">marine metagenome</name>
    <dbReference type="NCBI Taxonomy" id="408172"/>
    <lineage>
        <taxon>unclassified sequences</taxon>
        <taxon>metagenomes</taxon>
        <taxon>ecological metagenomes</taxon>
    </lineage>
</organism>
<dbReference type="InterPro" id="IPR035906">
    <property type="entry name" value="MetI-like_sf"/>
</dbReference>
<dbReference type="CDD" id="cd06261">
    <property type="entry name" value="TM_PBP2"/>
    <property type="match status" value="1"/>
</dbReference>
<accession>A0A381X8K4</accession>
<dbReference type="PANTHER" id="PTHR43163:SF6">
    <property type="entry name" value="DIPEPTIDE TRANSPORT SYSTEM PERMEASE PROTEIN DPPB-RELATED"/>
    <property type="match status" value="1"/>
</dbReference>
<dbReference type="PROSITE" id="PS50928">
    <property type="entry name" value="ABC_TM1"/>
    <property type="match status" value="1"/>
</dbReference>
<feature type="transmembrane region" description="Helical" evidence="7">
    <location>
        <begin position="256"/>
        <end position="280"/>
    </location>
</feature>
<feature type="transmembrane region" description="Helical" evidence="7">
    <location>
        <begin position="197"/>
        <end position="215"/>
    </location>
</feature>
<gene>
    <name evidence="9" type="ORF">METZ01_LOCUS113918</name>
</gene>
<dbReference type="GO" id="GO:0005886">
    <property type="term" value="C:plasma membrane"/>
    <property type="evidence" value="ECO:0007669"/>
    <property type="project" value="UniProtKB-SubCell"/>
</dbReference>
<feature type="transmembrane region" description="Helical" evidence="7">
    <location>
        <begin position="156"/>
        <end position="177"/>
    </location>
</feature>